<accession>A0ACC6M8X4</accession>
<dbReference type="EMBL" id="JAWZSR010000009">
    <property type="protein sequence ID" value="MDX8047217.1"/>
    <property type="molecule type" value="Genomic_DNA"/>
</dbReference>
<gene>
    <name evidence="1" type="ORF">SH601_14610</name>
</gene>
<name>A0ACC6M8X4_9BACI</name>
<protein>
    <submittedName>
        <fullName evidence="1">Uncharacterized protein</fullName>
    </submittedName>
</protein>
<evidence type="ECO:0000313" key="1">
    <source>
        <dbReference type="EMBL" id="MDX8047217.1"/>
    </source>
</evidence>
<sequence>MMLHLPFMVGTESRIEVPSAFISYRNEQDPVFLHNHQGTKIEVPYINQYALQTGIA</sequence>
<reference evidence="1" key="1">
    <citation type="submission" date="2023-11" db="EMBL/GenBank/DDBJ databases">
        <title>Gracilibacillus pellucida a moderately halophilic bacterium isolated from saline soil in Xinjiang province.</title>
        <authorList>
            <person name="Zhang Z."/>
            <person name="Tan F."/>
            <person name="Wang Y."/>
            <person name="Xia M."/>
        </authorList>
    </citation>
    <scope>NUCLEOTIDE SEQUENCE</scope>
    <source>
        <strain evidence="1">S3-1-1</strain>
    </source>
</reference>
<dbReference type="Proteomes" id="UP001277972">
    <property type="component" value="Unassembled WGS sequence"/>
</dbReference>
<keyword evidence="2" id="KW-1185">Reference proteome</keyword>
<evidence type="ECO:0000313" key="2">
    <source>
        <dbReference type="Proteomes" id="UP001277972"/>
    </source>
</evidence>
<organism evidence="1 2">
    <name type="scientific">Gracilibacillus pellucidus</name>
    <dbReference type="NCBI Taxonomy" id="3095368"/>
    <lineage>
        <taxon>Bacteria</taxon>
        <taxon>Bacillati</taxon>
        <taxon>Bacillota</taxon>
        <taxon>Bacilli</taxon>
        <taxon>Bacillales</taxon>
        <taxon>Bacillaceae</taxon>
        <taxon>Gracilibacillus</taxon>
    </lineage>
</organism>
<comment type="caution">
    <text evidence="1">The sequence shown here is derived from an EMBL/GenBank/DDBJ whole genome shotgun (WGS) entry which is preliminary data.</text>
</comment>
<proteinExistence type="predicted"/>